<dbReference type="RefSeq" id="WP_145691025.1">
    <property type="nucleotide sequence ID" value="NZ_VLJT01000008.1"/>
</dbReference>
<evidence type="ECO:0000256" key="1">
    <source>
        <dbReference type="ARBA" id="ARBA00004429"/>
    </source>
</evidence>
<evidence type="ECO:0000256" key="4">
    <source>
        <dbReference type="ARBA" id="ARBA00022519"/>
    </source>
</evidence>
<dbReference type="Proteomes" id="UP000317573">
    <property type="component" value="Unassembled WGS sequence"/>
</dbReference>
<dbReference type="PANTHER" id="PTHR43357:SF4">
    <property type="entry name" value="INNER MEMBRANE ABC TRANSPORTER PERMEASE PROTEIN YDCV"/>
    <property type="match status" value="1"/>
</dbReference>
<reference evidence="10 11" key="1">
    <citation type="submission" date="2019-07" db="EMBL/GenBank/DDBJ databases">
        <title>Genome sequencing of lignin-degrading bacterial isolates.</title>
        <authorList>
            <person name="Gladden J."/>
        </authorList>
    </citation>
    <scope>NUCLEOTIDE SEQUENCE [LARGE SCALE GENOMIC DNA]</scope>
    <source>
        <strain evidence="10 11">J45</strain>
    </source>
</reference>
<name>A0A562EPY5_RHORH</name>
<evidence type="ECO:0000256" key="3">
    <source>
        <dbReference type="ARBA" id="ARBA00022475"/>
    </source>
</evidence>
<keyword evidence="6 8" id="KW-1133">Transmembrane helix</keyword>
<proteinExistence type="inferred from homology"/>
<keyword evidence="7 8" id="KW-0472">Membrane</keyword>
<feature type="transmembrane region" description="Helical" evidence="8">
    <location>
        <begin position="129"/>
        <end position="152"/>
    </location>
</feature>
<feature type="transmembrane region" description="Helical" evidence="8">
    <location>
        <begin position="97"/>
        <end position="117"/>
    </location>
</feature>
<accession>A0A562EPY5</accession>
<evidence type="ECO:0000256" key="8">
    <source>
        <dbReference type="RuleBase" id="RU363032"/>
    </source>
</evidence>
<dbReference type="SUPFAM" id="SSF161098">
    <property type="entry name" value="MetI-like"/>
    <property type="match status" value="2"/>
</dbReference>
<feature type="domain" description="ABC transmembrane type-1" evidence="9">
    <location>
        <begin position="93"/>
        <end position="297"/>
    </location>
</feature>
<dbReference type="PROSITE" id="PS50928">
    <property type="entry name" value="ABC_TM1"/>
    <property type="match status" value="2"/>
</dbReference>
<dbReference type="EMBL" id="VLJT01000008">
    <property type="protein sequence ID" value="TWH23811.1"/>
    <property type="molecule type" value="Genomic_DNA"/>
</dbReference>
<feature type="domain" description="ABC transmembrane type-1" evidence="9">
    <location>
        <begin position="390"/>
        <end position="580"/>
    </location>
</feature>
<evidence type="ECO:0000256" key="7">
    <source>
        <dbReference type="ARBA" id="ARBA00023136"/>
    </source>
</evidence>
<dbReference type="AlphaFoldDB" id="A0A562EPY5"/>
<protein>
    <submittedName>
        <fullName evidence="10">Iron(III) transport system permease protein</fullName>
    </submittedName>
</protein>
<feature type="transmembrane region" description="Helical" evidence="8">
    <location>
        <begin position="428"/>
        <end position="450"/>
    </location>
</feature>
<feature type="transmembrane region" description="Helical" evidence="8">
    <location>
        <begin position="394"/>
        <end position="416"/>
    </location>
</feature>
<organism evidence="10 11">
    <name type="scientific">Rhodococcus rhodochrous J45</name>
    <dbReference type="NCBI Taxonomy" id="935266"/>
    <lineage>
        <taxon>Bacteria</taxon>
        <taxon>Bacillati</taxon>
        <taxon>Actinomycetota</taxon>
        <taxon>Actinomycetes</taxon>
        <taxon>Mycobacteriales</taxon>
        <taxon>Nocardiaceae</taxon>
        <taxon>Rhodococcus</taxon>
    </lineage>
</organism>
<feature type="transmembrane region" description="Helical" evidence="8">
    <location>
        <begin position="326"/>
        <end position="354"/>
    </location>
</feature>
<feature type="transmembrane region" description="Helical" evidence="8">
    <location>
        <begin position="504"/>
        <end position="529"/>
    </location>
</feature>
<feature type="transmembrane region" description="Helical" evidence="8">
    <location>
        <begin position="456"/>
        <end position="476"/>
    </location>
</feature>
<dbReference type="Gene3D" id="1.10.3720.10">
    <property type="entry name" value="MetI-like"/>
    <property type="match status" value="2"/>
</dbReference>
<dbReference type="Pfam" id="PF00528">
    <property type="entry name" value="BPD_transp_1"/>
    <property type="match status" value="2"/>
</dbReference>
<dbReference type="PANTHER" id="PTHR43357">
    <property type="entry name" value="INNER MEMBRANE ABC TRANSPORTER PERMEASE PROTEIN YDCV"/>
    <property type="match status" value="1"/>
</dbReference>
<keyword evidence="4" id="KW-0997">Cell inner membrane</keyword>
<dbReference type="InterPro" id="IPR000515">
    <property type="entry name" value="MetI-like"/>
</dbReference>
<comment type="caution">
    <text evidence="10">The sequence shown here is derived from an EMBL/GenBank/DDBJ whole genome shotgun (WGS) entry which is preliminary data.</text>
</comment>
<dbReference type="GO" id="GO:0005886">
    <property type="term" value="C:plasma membrane"/>
    <property type="evidence" value="ECO:0007669"/>
    <property type="project" value="UniProtKB-SubCell"/>
</dbReference>
<feature type="transmembrane region" description="Helical" evidence="8">
    <location>
        <begin position="560"/>
        <end position="580"/>
    </location>
</feature>
<feature type="transmembrane region" description="Helical" evidence="8">
    <location>
        <begin position="172"/>
        <end position="193"/>
    </location>
</feature>
<evidence type="ECO:0000256" key="2">
    <source>
        <dbReference type="ARBA" id="ARBA00022448"/>
    </source>
</evidence>
<keyword evidence="3" id="KW-1003">Cell membrane</keyword>
<evidence type="ECO:0000313" key="10">
    <source>
        <dbReference type="EMBL" id="TWH23811.1"/>
    </source>
</evidence>
<feature type="transmembrane region" description="Helical" evidence="8">
    <location>
        <begin position="281"/>
        <end position="305"/>
    </location>
</feature>
<evidence type="ECO:0000259" key="9">
    <source>
        <dbReference type="PROSITE" id="PS50928"/>
    </source>
</evidence>
<evidence type="ECO:0000313" key="11">
    <source>
        <dbReference type="Proteomes" id="UP000317573"/>
    </source>
</evidence>
<keyword evidence="2 8" id="KW-0813">Transport</keyword>
<comment type="similarity">
    <text evidence="8">Belongs to the binding-protein-dependent transport system permease family.</text>
</comment>
<dbReference type="InterPro" id="IPR035906">
    <property type="entry name" value="MetI-like_sf"/>
</dbReference>
<dbReference type="GO" id="GO:0055085">
    <property type="term" value="P:transmembrane transport"/>
    <property type="evidence" value="ECO:0007669"/>
    <property type="project" value="InterPro"/>
</dbReference>
<feature type="transmembrane region" description="Helical" evidence="8">
    <location>
        <begin position="37"/>
        <end position="62"/>
    </location>
</feature>
<comment type="subcellular location">
    <subcellularLocation>
        <location evidence="1">Cell inner membrane</location>
        <topology evidence="1">Multi-pass membrane protein</topology>
    </subcellularLocation>
    <subcellularLocation>
        <location evidence="8">Cell membrane</location>
        <topology evidence="8">Multi-pass membrane protein</topology>
    </subcellularLocation>
</comment>
<evidence type="ECO:0000256" key="5">
    <source>
        <dbReference type="ARBA" id="ARBA00022692"/>
    </source>
</evidence>
<dbReference type="CDD" id="cd06261">
    <property type="entry name" value="TM_PBP2"/>
    <property type="match status" value="1"/>
</dbReference>
<sequence length="602" mass="63877">MTQLATPPETHPVDDLEPETPVSAPLWRRGILRKNGAALVVLAVLAVLVIMPMILVLVAAIATEVPRPGNSGLGSLTLDNLKVLTSPDAVKGLVNSLMLGLGATVIALVIGASLAFICARTDAPWRRFIFFIGMAPVFVPALVGALAWSLLASPSAGFVNILLADLGLGMTINIYSIPGLIFVLGLFYAPYVFMLVHSSLSMMNADLEEAATVHGASLKTMFRTVTLPLAMPALLGSGILVFALSMENFPVAAVLGNPAGIETLPTYIFRLMGAAPAQANAAAGIAILLTLGLVFVTMGQQWIVNRRKFTTMTGKGARPRQVPLRGWRWPATIFALVYFLLAIALPMGALFLAATQDSPYLYSMSQMFQGGMSFDNIVEVASAADFQKALVNSVVVAVVAAFAGTTISFSASYIRYRTKSRLGALLEQIATAPLAIPSIVLGMGILWTWLSLPIPIYGTLIILAVACVAVALPQGYRSISSSMLQLHSDLEDSAVMLGARRSRAIVNVTVPLMRVGIVSTFLLLLMLAMRELSASLFLFTSDTRILSILVFDNFENGQTAVAASISVLFVLVIAVLAVLAQLAGNREKKQLAEASDSGTNSL</sequence>
<feature type="transmembrane region" description="Helical" evidence="8">
    <location>
        <begin position="225"/>
        <end position="246"/>
    </location>
</feature>
<evidence type="ECO:0000256" key="6">
    <source>
        <dbReference type="ARBA" id="ARBA00022989"/>
    </source>
</evidence>
<keyword evidence="5 8" id="KW-0812">Transmembrane</keyword>
<gene>
    <name evidence="10" type="ORF">L618_001100001450</name>
</gene>